<sequence>MNRASRWAVNAKLSSEKQIESVDSLTQGEKPQPGSQLREQLPTSVFQTRIDLEHPLAFGLTSPHLPVARENRFFLAHSENSVSFYSDDPLLNGYIPGEQLEKIKGSASISVNRSGRGNVILFVEDPLFRGIWDATTRTFVNAVLFGNSVLNR</sequence>
<organism evidence="2">
    <name type="scientific">bioreactor metagenome</name>
    <dbReference type="NCBI Taxonomy" id="1076179"/>
    <lineage>
        <taxon>unclassified sequences</taxon>
        <taxon>metagenomes</taxon>
        <taxon>ecological metagenomes</taxon>
    </lineage>
</organism>
<feature type="region of interest" description="Disordered" evidence="1">
    <location>
        <begin position="18"/>
        <end position="39"/>
    </location>
</feature>
<evidence type="ECO:0000313" key="2">
    <source>
        <dbReference type="EMBL" id="MPN11079.1"/>
    </source>
</evidence>
<accession>A0A645FCL1</accession>
<gene>
    <name evidence="2" type="ORF">SDC9_158380</name>
</gene>
<comment type="caution">
    <text evidence="2">The sequence shown here is derived from an EMBL/GenBank/DDBJ whole genome shotgun (WGS) entry which is preliminary data.</text>
</comment>
<protein>
    <submittedName>
        <fullName evidence="2">Uncharacterized protein</fullName>
    </submittedName>
</protein>
<feature type="compositionally biased region" description="Polar residues" evidence="1">
    <location>
        <begin position="21"/>
        <end position="39"/>
    </location>
</feature>
<proteinExistence type="predicted"/>
<name>A0A645FCL1_9ZZZZ</name>
<dbReference type="AlphaFoldDB" id="A0A645FCL1"/>
<evidence type="ECO:0000256" key="1">
    <source>
        <dbReference type="SAM" id="MobiDB-lite"/>
    </source>
</evidence>
<dbReference type="EMBL" id="VSSQ01057276">
    <property type="protein sequence ID" value="MPN11079.1"/>
    <property type="molecule type" value="Genomic_DNA"/>
</dbReference>
<reference evidence="2" key="1">
    <citation type="submission" date="2019-08" db="EMBL/GenBank/DDBJ databases">
        <authorList>
            <person name="Kucharzyk K."/>
            <person name="Murdoch R.W."/>
            <person name="Higgins S."/>
            <person name="Loffler F."/>
        </authorList>
    </citation>
    <scope>NUCLEOTIDE SEQUENCE</scope>
</reference>